<evidence type="ECO:0000313" key="1">
    <source>
        <dbReference type="EMBL" id="KAJ1680133.1"/>
    </source>
</evidence>
<organism evidence="1 2">
    <name type="scientific">Spiromyces aspiralis</name>
    <dbReference type="NCBI Taxonomy" id="68401"/>
    <lineage>
        <taxon>Eukaryota</taxon>
        <taxon>Fungi</taxon>
        <taxon>Fungi incertae sedis</taxon>
        <taxon>Zoopagomycota</taxon>
        <taxon>Kickxellomycotina</taxon>
        <taxon>Kickxellomycetes</taxon>
        <taxon>Kickxellales</taxon>
        <taxon>Kickxellaceae</taxon>
        <taxon>Spiromyces</taxon>
    </lineage>
</organism>
<accession>A0ACC1HWK7</accession>
<dbReference type="Proteomes" id="UP001145114">
    <property type="component" value="Unassembled WGS sequence"/>
</dbReference>
<evidence type="ECO:0000313" key="2">
    <source>
        <dbReference type="Proteomes" id="UP001145114"/>
    </source>
</evidence>
<protein>
    <submittedName>
        <fullName evidence="1">Uncharacterized protein</fullName>
    </submittedName>
</protein>
<proteinExistence type="predicted"/>
<sequence>MTYVFSGITLVECVIVIITYYFIFWWDRRLVDRSIIRQTLACQICTAFFAIITILVNVLPATELRCRIVYWLLQSVMAMFNWLCFFVIFNIQLSFVHRVRHCERLEKWFYLASFVLAFIPTMYPMIDIEHGYRIWLHKYCGFKRYGDARAFVLRWCTQLGWIVLAEVLTATSTVFVFVRIWNRLRSLQLRNLRHNALAREYPQLPPPTITPSGISTPGSASAAAMPAAIIGPNYRPLVDTSHARVGNALNGDLLNIYHHTNSALQSLHYEYSARTVRAVLQRLIWFPVIPAACQILYLVITVAEYAANSELNGLFILSRVVILLQGSLILFWVFTDPMNMMSLRVIKSQFVFKWYDEQQEYWLSYLRKQDPHSRRPLKRQAHRIREQSLLGPRGIPRPTSKSHEAEFRRRPEFEGLWADIAYWLCATFFI</sequence>
<keyword evidence="2" id="KW-1185">Reference proteome</keyword>
<reference evidence="1" key="1">
    <citation type="submission" date="2022-06" db="EMBL/GenBank/DDBJ databases">
        <title>Phylogenomic reconstructions and comparative analyses of Kickxellomycotina fungi.</title>
        <authorList>
            <person name="Reynolds N.K."/>
            <person name="Stajich J.E."/>
            <person name="Barry K."/>
            <person name="Grigoriev I.V."/>
            <person name="Crous P."/>
            <person name="Smith M.E."/>
        </authorList>
    </citation>
    <scope>NUCLEOTIDE SEQUENCE</scope>
    <source>
        <strain evidence="1">RSA 2271</strain>
    </source>
</reference>
<name>A0ACC1HWK7_9FUNG</name>
<gene>
    <name evidence="1" type="ORF">EV182_000611</name>
</gene>
<comment type="caution">
    <text evidence="1">The sequence shown here is derived from an EMBL/GenBank/DDBJ whole genome shotgun (WGS) entry which is preliminary data.</text>
</comment>
<dbReference type="EMBL" id="JAMZIH010000036">
    <property type="protein sequence ID" value="KAJ1680133.1"/>
    <property type="molecule type" value="Genomic_DNA"/>
</dbReference>